<protein>
    <submittedName>
        <fullName evidence="1">Uncharacterized protein</fullName>
    </submittedName>
</protein>
<proteinExistence type="predicted"/>
<dbReference type="RefSeq" id="WP_296261857.1">
    <property type="nucleotide sequence ID" value="NZ_JAUEII010000068.1"/>
</dbReference>
<evidence type="ECO:0000313" key="2">
    <source>
        <dbReference type="Proteomes" id="UP001167871"/>
    </source>
</evidence>
<dbReference type="EMBL" id="JAUEII010000068">
    <property type="protein sequence ID" value="MDN0051087.1"/>
    <property type="molecule type" value="Genomic_DNA"/>
</dbReference>
<reference evidence="1" key="2">
    <citation type="submission" date="2024-05" db="EMBL/GenBank/DDBJ databases">
        <title>Identification and characterization of horizontal gene transfer across gut microbiota members of farm animals based on homology search.</title>
        <authorList>
            <person name="Schwarzerova J."/>
            <person name="Nykrynova M."/>
            <person name="Jureckova K."/>
            <person name="Cejkova D."/>
            <person name="Rychlik I."/>
        </authorList>
    </citation>
    <scope>NUCLEOTIDE SEQUENCE</scope>
    <source>
        <strain evidence="1">84_SSukc20</strain>
    </source>
</reference>
<accession>A0ABT7XAH3</accession>
<comment type="caution">
    <text evidence="1">The sequence shown here is derived from an EMBL/GenBank/DDBJ whole genome shotgun (WGS) entry which is preliminary data.</text>
</comment>
<sequence>MTDDKRAAIAFICGIKFISRNINYLYDCTRNKYCFYILQHVDKNQISVYDFDTKNIIMGRLPQLFDYATRSYLHINFKDKKAQGFDYQTSNFFSVSVSKLTITVFDYKENNFFSYIV</sequence>
<evidence type="ECO:0000313" key="1">
    <source>
        <dbReference type="EMBL" id="MDN0051087.1"/>
    </source>
</evidence>
<reference evidence="1" key="1">
    <citation type="submission" date="2023-06" db="EMBL/GenBank/DDBJ databases">
        <authorList>
            <person name="Zeman M."/>
            <person name="Kubasova T."/>
            <person name="Jahodarova E."/>
            <person name="Nykrynova M."/>
            <person name="Rychlik I."/>
        </authorList>
    </citation>
    <scope>NUCLEOTIDE SEQUENCE</scope>
    <source>
        <strain evidence="1">84_SSukc20</strain>
    </source>
</reference>
<organism evidence="1 2">
    <name type="scientific">Bacteroides gallinaceum</name>
    <dbReference type="NCBI Taxonomy" id="1462571"/>
    <lineage>
        <taxon>Bacteria</taxon>
        <taxon>Pseudomonadati</taxon>
        <taxon>Bacteroidota</taxon>
        <taxon>Bacteroidia</taxon>
        <taxon>Bacteroidales</taxon>
        <taxon>Bacteroidaceae</taxon>
        <taxon>Bacteroides</taxon>
    </lineage>
</organism>
<name>A0ABT7XAH3_9BACE</name>
<dbReference type="Proteomes" id="UP001167871">
    <property type="component" value="Unassembled WGS sequence"/>
</dbReference>
<keyword evidence="2" id="KW-1185">Reference proteome</keyword>
<gene>
    <name evidence="1" type="ORF">QVO10_17225</name>
</gene>